<dbReference type="Proteomes" id="UP000231581">
    <property type="component" value="Unassembled WGS sequence"/>
</dbReference>
<accession>A0A2H0BT31</accession>
<gene>
    <name evidence="1" type="ORF">COX00_01020</name>
</gene>
<evidence type="ECO:0000313" key="1">
    <source>
        <dbReference type="EMBL" id="PIP60846.1"/>
    </source>
</evidence>
<dbReference type="AlphaFoldDB" id="A0A2H0BT31"/>
<proteinExistence type="predicted"/>
<feature type="non-terminal residue" evidence="1">
    <location>
        <position position="1"/>
    </location>
</feature>
<sequence length="103" mass="11063">LDAGAIAANASQTCGPPEGGGVCIAFNKVEVVRGIFGQCLERDQTRFLGNDQSIQPCLTWNPTPILFGNKDPFHYQPTSGYLPPQNSGQYYCTSAAKEPTVLN</sequence>
<dbReference type="EMBL" id="PCSZ01000024">
    <property type="protein sequence ID" value="PIP60846.1"/>
    <property type="molecule type" value="Genomic_DNA"/>
</dbReference>
<name>A0A2H0BT31_9BACT</name>
<reference evidence="1 2" key="1">
    <citation type="submission" date="2017-09" db="EMBL/GenBank/DDBJ databases">
        <title>Depth-based differentiation of microbial function through sediment-hosted aquifers and enrichment of novel symbionts in the deep terrestrial subsurface.</title>
        <authorList>
            <person name="Probst A.J."/>
            <person name="Ladd B."/>
            <person name="Jarett J.K."/>
            <person name="Geller-Mcgrath D.E."/>
            <person name="Sieber C.M."/>
            <person name="Emerson J.B."/>
            <person name="Anantharaman K."/>
            <person name="Thomas B.C."/>
            <person name="Malmstrom R."/>
            <person name="Stieglmeier M."/>
            <person name="Klingl A."/>
            <person name="Woyke T."/>
            <person name="Ryan C.M."/>
            <person name="Banfield J.F."/>
        </authorList>
    </citation>
    <scope>NUCLEOTIDE SEQUENCE [LARGE SCALE GENOMIC DNA]</scope>
    <source>
        <strain evidence="1">CG22_combo_CG10-13_8_21_14_all_47_17</strain>
    </source>
</reference>
<organism evidence="1 2">
    <name type="scientific">Candidatus Uhrbacteria bacterium CG22_combo_CG10-13_8_21_14_all_47_17</name>
    <dbReference type="NCBI Taxonomy" id="1975041"/>
    <lineage>
        <taxon>Bacteria</taxon>
        <taxon>Candidatus Uhriibacteriota</taxon>
    </lineage>
</organism>
<comment type="caution">
    <text evidence="1">The sequence shown here is derived from an EMBL/GenBank/DDBJ whole genome shotgun (WGS) entry which is preliminary data.</text>
</comment>
<protein>
    <submittedName>
        <fullName evidence="1">Uncharacterized protein</fullName>
    </submittedName>
</protein>
<feature type="non-terminal residue" evidence="1">
    <location>
        <position position="103"/>
    </location>
</feature>
<evidence type="ECO:0000313" key="2">
    <source>
        <dbReference type="Proteomes" id="UP000231581"/>
    </source>
</evidence>